<organism evidence="2 3">
    <name type="scientific">Marmota monax</name>
    <name type="common">Woodchuck</name>
    <dbReference type="NCBI Taxonomy" id="9995"/>
    <lineage>
        <taxon>Eukaryota</taxon>
        <taxon>Metazoa</taxon>
        <taxon>Chordata</taxon>
        <taxon>Craniata</taxon>
        <taxon>Vertebrata</taxon>
        <taxon>Euteleostomi</taxon>
        <taxon>Mammalia</taxon>
        <taxon>Eutheria</taxon>
        <taxon>Euarchontoglires</taxon>
        <taxon>Glires</taxon>
        <taxon>Rodentia</taxon>
        <taxon>Sciuromorpha</taxon>
        <taxon>Sciuridae</taxon>
        <taxon>Xerinae</taxon>
        <taxon>Marmotini</taxon>
        <taxon>Marmota</taxon>
    </lineage>
</organism>
<evidence type="ECO:0000256" key="1">
    <source>
        <dbReference type="SAM" id="MobiDB-lite"/>
    </source>
</evidence>
<dbReference type="Proteomes" id="UP000662637">
    <property type="component" value="Unassembled WGS sequence"/>
</dbReference>
<gene>
    <name evidence="2" type="ORF">GHT09_005942</name>
</gene>
<name>A0A834QRR7_MARMO</name>
<feature type="region of interest" description="Disordered" evidence="1">
    <location>
        <begin position="119"/>
        <end position="138"/>
    </location>
</feature>
<evidence type="ECO:0000313" key="2">
    <source>
        <dbReference type="EMBL" id="KAF7482705.1"/>
    </source>
</evidence>
<comment type="caution">
    <text evidence="2">The sequence shown here is derived from an EMBL/GenBank/DDBJ whole genome shotgun (WGS) entry which is preliminary data.</text>
</comment>
<accession>A0A834QRR7</accession>
<dbReference type="EMBL" id="WJEC01000530">
    <property type="protein sequence ID" value="KAF7482705.1"/>
    <property type="molecule type" value="Genomic_DNA"/>
</dbReference>
<proteinExistence type="predicted"/>
<reference evidence="2" key="1">
    <citation type="submission" date="2020-08" db="EMBL/GenBank/DDBJ databases">
        <authorList>
            <person name="Shumante A."/>
            <person name="Zimin A.V."/>
            <person name="Puiu D."/>
            <person name="Salzberg S.L."/>
        </authorList>
    </citation>
    <scope>NUCLEOTIDE SEQUENCE</scope>
    <source>
        <strain evidence="2">WC2-LM</strain>
        <tissue evidence="2">Liver</tissue>
    </source>
</reference>
<protein>
    <submittedName>
        <fullName evidence="2">Uncharacterized protein</fullName>
    </submittedName>
</protein>
<evidence type="ECO:0000313" key="3">
    <source>
        <dbReference type="Proteomes" id="UP000662637"/>
    </source>
</evidence>
<sequence>MKAAGEPTPDLGQTLEWLRRELVRLCVTFPLTPAPHIFKVSRPSSQVPHWTGQRLQASLWGPATRCMIAVSGQEGVAGASRGDCSFSHPQALGLPGSPRVSAYVRLLGAGTQSACFLHRTKAREPPRSKPLSPQGAKR</sequence>
<dbReference type="AlphaFoldDB" id="A0A834QRR7"/>